<sequence>MTCDAGNAAENYNGTNKDLTAFQAGLGKSYSCSKESLTVNKTQGLYLDIDQERMQVFNFANDKDFGPADPCPADRSNYRVAIAVGITLLVLVVVVVIAYFVARRKRTDGYQSL</sequence>
<comment type="subcellular location">
    <subcellularLocation>
        <location evidence="1">Endosome membrane</location>
        <topology evidence="1">Single-pass type I membrane protein</topology>
    </subcellularLocation>
    <subcellularLocation>
        <location evidence="8">Lysosome membrane</location>
        <topology evidence="8">Single-pass type I membrane protein</topology>
    </subcellularLocation>
</comment>
<evidence type="ECO:0000256" key="4">
    <source>
        <dbReference type="ARBA" id="ARBA00022753"/>
    </source>
</evidence>
<dbReference type="AlphaFoldDB" id="A0AAW0NWF1"/>
<keyword evidence="8" id="KW-0458">Lysosome</keyword>
<proteinExistence type="inferred from homology"/>
<dbReference type="PROSITE" id="PS51407">
    <property type="entry name" value="LAMP_3"/>
    <property type="match status" value="1"/>
</dbReference>
<evidence type="ECO:0000256" key="1">
    <source>
        <dbReference type="ARBA" id="ARBA00004530"/>
    </source>
</evidence>
<name>A0AAW0NWF1_9GOBI</name>
<comment type="similarity">
    <text evidence="8">Belongs to the LAMP family.</text>
</comment>
<evidence type="ECO:0000313" key="11">
    <source>
        <dbReference type="EMBL" id="KAK7910262.1"/>
    </source>
</evidence>
<dbReference type="InterPro" id="IPR002000">
    <property type="entry name" value="Lysosome-assoc_membr_glycop"/>
</dbReference>
<evidence type="ECO:0000256" key="2">
    <source>
        <dbReference type="ARBA" id="ARBA00022692"/>
    </source>
</evidence>
<dbReference type="InterPro" id="IPR048528">
    <property type="entry name" value="Lamp2-like_luminal"/>
</dbReference>
<gene>
    <name evidence="11" type="ORF">WMY93_014946</name>
</gene>
<comment type="caution">
    <text evidence="8">Lacks conserved residue(s) required for the propagation of feature annotation.</text>
</comment>
<dbReference type="Gene3D" id="2.40.160.110">
    <property type="match status" value="1"/>
</dbReference>
<dbReference type="GO" id="GO:0072594">
    <property type="term" value="P:establishment of protein localization to organelle"/>
    <property type="evidence" value="ECO:0007669"/>
    <property type="project" value="TreeGrafter"/>
</dbReference>
<evidence type="ECO:0000256" key="5">
    <source>
        <dbReference type="ARBA" id="ARBA00022989"/>
    </source>
</evidence>
<keyword evidence="12" id="KW-1185">Reference proteome</keyword>
<dbReference type="PANTHER" id="PTHR11506:SF2">
    <property type="entry name" value="MACROSIALIN"/>
    <property type="match status" value="1"/>
</dbReference>
<keyword evidence="4" id="KW-0967">Endosome</keyword>
<dbReference type="GO" id="GO:0005886">
    <property type="term" value="C:plasma membrane"/>
    <property type="evidence" value="ECO:0007669"/>
    <property type="project" value="TreeGrafter"/>
</dbReference>
<evidence type="ECO:0000256" key="6">
    <source>
        <dbReference type="ARBA" id="ARBA00023136"/>
    </source>
</evidence>
<dbReference type="Pfam" id="PF01299">
    <property type="entry name" value="Lamp2-like_luminal"/>
    <property type="match status" value="1"/>
</dbReference>
<dbReference type="GO" id="GO:0005765">
    <property type="term" value="C:lysosomal membrane"/>
    <property type="evidence" value="ECO:0007669"/>
    <property type="project" value="UniProtKB-SubCell"/>
</dbReference>
<evidence type="ECO:0000256" key="8">
    <source>
        <dbReference type="PROSITE-ProRule" id="PRU00740"/>
    </source>
</evidence>
<dbReference type="GO" id="GO:0031902">
    <property type="term" value="C:late endosome membrane"/>
    <property type="evidence" value="ECO:0007669"/>
    <property type="project" value="TreeGrafter"/>
</dbReference>
<keyword evidence="2 8" id="KW-0812">Transmembrane</keyword>
<comment type="caution">
    <text evidence="11">The sequence shown here is derived from an EMBL/GenBank/DDBJ whole genome shotgun (WGS) entry which is preliminary data.</text>
</comment>
<dbReference type="PANTHER" id="PTHR11506">
    <property type="entry name" value="LYSOSOME-ASSOCIATED MEMBRANE GLYCOPROTEIN"/>
    <property type="match status" value="1"/>
</dbReference>
<evidence type="ECO:0000259" key="10">
    <source>
        <dbReference type="Pfam" id="PF01299"/>
    </source>
</evidence>
<feature type="domain" description="Lysosome-associated membrane glycoprotein 2-like luminal" evidence="10">
    <location>
        <begin position="7"/>
        <end position="59"/>
    </location>
</feature>
<dbReference type="PRINTS" id="PR00336">
    <property type="entry name" value="LYSASSOCTDMP"/>
</dbReference>
<evidence type="ECO:0000313" key="12">
    <source>
        <dbReference type="Proteomes" id="UP001460270"/>
    </source>
</evidence>
<reference evidence="12" key="1">
    <citation type="submission" date="2024-04" db="EMBL/GenBank/DDBJ databases">
        <title>Salinicola lusitanus LLJ914,a marine bacterium isolated from the Okinawa Trough.</title>
        <authorList>
            <person name="Li J."/>
        </authorList>
    </citation>
    <scope>NUCLEOTIDE SEQUENCE [LARGE SCALE GENOMIC DNA]</scope>
</reference>
<evidence type="ECO:0000256" key="7">
    <source>
        <dbReference type="ARBA" id="ARBA00023180"/>
    </source>
</evidence>
<accession>A0AAW0NWF1</accession>
<keyword evidence="3" id="KW-0732">Signal</keyword>
<dbReference type="EMBL" id="JBBPFD010000010">
    <property type="protein sequence ID" value="KAK7910262.1"/>
    <property type="molecule type" value="Genomic_DNA"/>
</dbReference>
<evidence type="ECO:0000256" key="9">
    <source>
        <dbReference type="SAM" id="Phobius"/>
    </source>
</evidence>
<feature type="transmembrane region" description="Helical" evidence="9">
    <location>
        <begin position="80"/>
        <end position="102"/>
    </location>
</feature>
<protein>
    <recommendedName>
        <fullName evidence="10">Lysosome-associated membrane glycoprotein 2-like luminal domain-containing protein</fullName>
    </recommendedName>
</protein>
<keyword evidence="5 9" id="KW-1133">Transmembrane helix</keyword>
<organism evidence="11 12">
    <name type="scientific">Mugilogobius chulae</name>
    <name type="common">yellowstripe goby</name>
    <dbReference type="NCBI Taxonomy" id="88201"/>
    <lineage>
        <taxon>Eukaryota</taxon>
        <taxon>Metazoa</taxon>
        <taxon>Chordata</taxon>
        <taxon>Craniata</taxon>
        <taxon>Vertebrata</taxon>
        <taxon>Euteleostomi</taxon>
        <taxon>Actinopterygii</taxon>
        <taxon>Neopterygii</taxon>
        <taxon>Teleostei</taxon>
        <taxon>Neoteleostei</taxon>
        <taxon>Acanthomorphata</taxon>
        <taxon>Gobiaria</taxon>
        <taxon>Gobiiformes</taxon>
        <taxon>Gobioidei</taxon>
        <taxon>Gobiidae</taxon>
        <taxon>Gobionellinae</taxon>
        <taxon>Mugilogobius</taxon>
    </lineage>
</organism>
<keyword evidence="6 8" id="KW-0472">Membrane</keyword>
<keyword evidence="7" id="KW-0325">Glycoprotein</keyword>
<evidence type="ECO:0000256" key="3">
    <source>
        <dbReference type="ARBA" id="ARBA00022729"/>
    </source>
</evidence>
<dbReference type="Proteomes" id="UP001460270">
    <property type="component" value="Unassembled WGS sequence"/>
</dbReference>